<evidence type="ECO:0008006" key="5">
    <source>
        <dbReference type="Google" id="ProtNLM"/>
    </source>
</evidence>
<evidence type="ECO:0000313" key="4">
    <source>
        <dbReference type="Proteomes" id="UP001057474"/>
    </source>
</evidence>
<keyword evidence="4" id="KW-1185">Reference proteome</keyword>
<reference evidence="3" key="1">
    <citation type="submission" date="2021-03" db="EMBL/GenBank/DDBJ databases">
        <title>Legionella lytica PCM 2298.</title>
        <authorList>
            <person name="Koper P."/>
        </authorList>
    </citation>
    <scope>NUCLEOTIDE SEQUENCE</scope>
    <source>
        <strain evidence="3">PCM 2298</strain>
    </source>
</reference>
<feature type="transmembrane region" description="Helical" evidence="2">
    <location>
        <begin position="141"/>
        <end position="158"/>
    </location>
</feature>
<name>A0ABY4Y8N3_9GAMM</name>
<evidence type="ECO:0000313" key="3">
    <source>
        <dbReference type="EMBL" id="USQ13595.1"/>
    </source>
</evidence>
<feature type="transmembrane region" description="Helical" evidence="2">
    <location>
        <begin position="369"/>
        <end position="390"/>
    </location>
</feature>
<keyword evidence="2" id="KW-1133">Transmembrane helix</keyword>
<feature type="transmembrane region" description="Helical" evidence="2">
    <location>
        <begin position="164"/>
        <end position="182"/>
    </location>
</feature>
<dbReference type="Proteomes" id="UP001057474">
    <property type="component" value="Chromosome"/>
</dbReference>
<dbReference type="RefSeq" id="WP_252579891.1">
    <property type="nucleotide sequence ID" value="NZ_CP071527.1"/>
</dbReference>
<gene>
    <name evidence="3" type="ORF">J2N86_13060</name>
</gene>
<evidence type="ECO:0000256" key="1">
    <source>
        <dbReference type="SAM" id="MobiDB-lite"/>
    </source>
</evidence>
<feature type="transmembrane region" description="Helical" evidence="2">
    <location>
        <begin position="239"/>
        <end position="261"/>
    </location>
</feature>
<feature type="transmembrane region" description="Helical" evidence="2">
    <location>
        <begin position="267"/>
        <end position="288"/>
    </location>
</feature>
<sequence>MSLKNEEDSSKKHKELVFLLAIAGLIDAQTVLLAQELEKGRTVHHVYNVFDSLSSSYSMFKFFFEVCISSSNDPDLMRRVLCSPQGMSLFISEALFLVGFAFFASYFEKEKNKEPGKRDEMKYLIAAAWPYFRDMMKGMKNAYKGWKSLVQIIAILGAADLKFLIIPVGLALGLVATLNRFLQRSTEEQRKKKMSVNKDLLKRLNDKSMPFLTKEEHDDYLKDPSKIQYQSMSERALDLLARGLGGLIDSLYLYAGVIGLATLSPEVFAVMAGFTIIFTLSCVAARLYEGYEAQRELLATQTRCKLALVAKELETTYGKLARSENANSQDMRRDVARLMAQFILLHKELKEQTTPNYATVFFLGIKNGLFAYGVLTSFLFMATSVFSIGTAFFPPALLIGIISSGIASIISVTAFLMYSHRQYLQEQSQRHTVADEALQQLGQLQNNITSDNCTAPSFETLKQWLGDARKPADTQKSLTQEWLEVFRSFFSGISKGNNFATLIALAFLQTDPQDHEHGPSAMLMLTVASAAVFSAVLSLRALARGLGRDNTAKKEVVITEKTPGEVTQTKVAGESSEGTEKSPPASLKRTISIPSLISHLGFFRANESTAVTVSPREHTIQGLT</sequence>
<keyword evidence="2" id="KW-0812">Transmembrane</keyword>
<keyword evidence="2" id="KW-0472">Membrane</keyword>
<feature type="transmembrane region" description="Helical" evidence="2">
    <location>
        <begin position="87"/>
        <end position="107"/>
    </location>
</feature>
<feature type="region of interest" description="Disordered" evidence="1">
    <location>
        <begin position="564"/>
        <end position="587"/>
    </location>
</feature>
<dbReference type="EMBL" id="CP071527">
    <property type="protein sequence ID" value="USQ13595.1"/>
    <property type="molecule type" value="Genomic_DNA"/>
</dbReference>
<evidence type="ECO:0000256" key="2">
    <source>
        <dbReference type="SAM" id="Phobius"/>
    </source>
</evidence>
<feature type="transmembrane region" description="Helical" evidence="2">
    <location>
        <begin position="485"/>
        <end position="508"/>
    </location>
</feature>
<organism evidence="3 4">
    <name type="scientific">Legionella lytica</name>
    <dbReference type="NCBI Taxonomy" id="96232"/>
    <lineage>
        <taxon>Bacteria</taxon>
        <taxon>Pseudomonadati</taxon>
        <taxon>Pseudomonadota</taxon>
        <taxon>Gammaproteobacteria</taxon>
        <taxon>Legionellales</taxon>
        <taxon>Legionellaceae</taxon>
        <taxon>Legionella</taxon>
    </lineage>
</organism>
<feature type="transmembrane region" description="Helical" evidence="2">
    <location>
        <begin position="396"/>
        <end position="418"/>
    </location>
</feature>
<protein>
    <recommendedName>
        <fullName evidence="5">Transmembrane protein</fullName>
    </recommendedName>
</protein>
<proteinExistence type="predicted"/>
<feature type="transmembrane region" description="Helical" evidence="2">
    <location>
        <begin position="520"/>
        <end position="543"/>
    </location>
</feature>
<accession>A0ABY4Y8N3</accession>